<gene>
    <name evidence="3" type="ORF">BN12_1840006</name>
</gene>
<dbReference type="RefSeq" id="WP_048554274.1">
    <property type="nucleotide sequence ID" value="NZ_HF570958.1"/>
</dbReference>
<evidence type="ECO:0000256" key="1">
    <source>
        <dbReference type="SAM" id="Phobius"/>
    </source>
</evidence>
<dbReference type="InterPro" id="IPR002881">
    <property type="entry name" value="DUF58"/>
</dbReference>
<feature type="domain" description="DUF58" evidence="2">
    <location>
        <begin position="201"/>
        <end position="308"/>
    </location>
</feature>
<feature type="transmembrane region" description="Helical" evidence="1">
    <location>
        <begin position="12"/>
        <end position="31"/>
    </location>
</feature>
<keyword evidence="1" id="KW-0812">Transmembrane</keyword>
<organism evidence="3 4">
    <name type="scientific">Nostocoides japonicum T1-X7</name>
    <dbReference type="NCBI Taxonomy" id="1194083"/>
    <lineage>
        <taxon>Bacteria</taxon>
        <taxon>Bacillati</taxon>
        <taxon>Actinomycetota</taxon>
        <taxon>Actinomycetes</taxon>
        <taxon>Micrococcales</taxon>
        <taxon>Intrasporangiaceae</taxon>
        <taxon>Nostocoides</taxon>
    </lineage>
</organism>
<dbReference type="PANTHER" id="PTHR34351">
    <property type="entry name" value="SLR1927 PROTEIN-RELATED"/>
    <property type="match status" value="1"/>
</dbReference>
<dbReference type="STRING" id="1194083.BN12_1840006"/>
<evidence type="ECO:0000313" key="4">
    <source>
        <dbReference type="Proteomes" id="UP000035721"/>
    </source>
</evidence>
<dbReference type="Pfam" id="PF01882">
    <property type="entry name" value="DUF58"/>
    <property type="match status" value="1"/>
</dbReference>
<keyword evidence="1" id="KW-1133">Transmembrane helix</keyword>
<name>A0A077LWV8_9MICO</name>
<dbReference type="Proteomes" id="UP000035721">
    <property type="component" value="Unassembled WGS sequence"/>
</dbReference>
<keyword evidence="4" id="KW-1185">Reference proteome</keyword>
<sequence>MRRLTDYLTTRGKSVLAAGIVMVLAGMALGVVDLSRIGVLCIALPVLAALLTRHHDLGITVERTVRPSRVPIDSVSTVDLAIANPGPRRTPLIMAEEHVDYALGDRPRFVVPSMRAGERRVLKYTVRSHTRGRHRIGPLAIRVRDPFGLSLRAAAHTGHTDVLVLPRVVPLTPARAKGSELGAEGTIPHMVALHGEDDVSIREYRDGDDLRRIHWPATARTGEIMVRQEDRPATRRATVLLDSRASRHRGSGTSATFEWSVTAVASVICHLLDLGYAVHLLTPRADVDARIHQNVDEEDALDTLAEVTTTGDEALADVLRAASGVTASGGLVVAVVASMGDDDARALAALRQPGSNGLAFVVRTGRGARSGSEEIDGAAEATAAVLVGAGWSVLVVDAHAPLDEAWRRVSGGERQVVAG</sequence>
<dbReference type="AlphaFoldDB" id="A0A077LWV8"/>
<dbReference type="EMBL" id="CAJB01000095">
    <property type="protein sequence ID" value="CCH77322.1"/>
    <property type="molecule type" value="Genomic_DNA"/>
</dbReference>
<keyword evidence="1" id="KW-0472">Membrane</keyword>
<evidence type="ECO:0000313" key="3">
    <source>
        <dbReference type="EMBL" id="CCH77322.1"/>
    </source>
</evidence>
<reference evidence="3 4" key="1">
    <citation type="journal article" date="2013" name="ISME J.">
        <title>A metabolic model for members of the genus Tetrasphaera involved in enhanced biological phosphorus removal.</title>
        <authorList>
            <person name="Kristiansen R."/>
            <person name="Nguyen H.T.T."/>
            <person name="Saunders A.M."/>
            <person name="Nielsen J.L."/>
            <person name="Wimmer R."/>
            <person name="Le V.Q."/>
            <person name="McIlroy S.J."/>
            <person name="Petrovski S."/>
            <person name="Seviour R.J."/>
            <person name="Calteau A."/>
            <person name="Nielsen K.L."/>
            <person name="Nielsen P.H."/>
        </authorList>
    </citation>
    <scope>NUCLEOTIDE SEQUENCE [LARGE SCALE GENOMIC DNA]</scope>
    <source>
        <strain evidence="3 4">T1-X7</strain>
    </source>
</reference>
<dbReference type="PANTHER" id="PTHR34351:SF1">
    <property type="entry name" value="SLR1927 PROTEIN"/>
    <property type="match status" value="1"/>
</dbReference>
<comment type="caution">
    <text evidence="3">The sequence shown here is derived from an EMBL/GenBank/DDBJ whole genome shotgun (WGS) entry which is preliminary data.</text>
</comment>
<proteinExistence type="predicted"/>
<dbReference type="OrthoDB" id="9812729at2"/>
<evidence type="ECO:0000259" key="2">
    <source>
        <dbReference type="Pfam" id="PF01882"/>
    </source>
</evidence>
<protein>
    <submittedName>
        <fullName evidence="3">Putative membrane protein</fullName>
    </submittedName>
</protein>
<accession>A0A077LWV8</accession>